<name>A0A2J6TE83_9HELO</name>
<evidence type="ECO:0000313" key="7">
    <source>
        <dbReference type="Proteomes" id="UP000235371"/>
    </source>
</evidence>
<keyword evidence="3 5" id="KW-1133">Transmembrane helix</keyword>
<evidence type="ECO:0000256" key="4">
    <source>
        <dbReference type="ARBA" id="ARBA00023136"/>
    </source>
</evidence>
<comment type="catalytic activity">
    <reaction evidence="5">
        <text>[protein]-C-terminal S-[(2E,6E)-farnesyl]-L-cysteine + S-adenosyl-L-methionine = [protein]-C-terminal S-[(2E,6E)-farnesyl]-L-cysteine methyl ester + S-adenosyl-L-homocysteine</text>
        <dbReference type="Rhea" id="RHEA:21672"/>
        <dbReference type="Rhea" id="RHEA-COMP:12125"/>
        <dbReference type="Rhea" id="RHEA-COMP:12126"/>
        <dbReference type="ChEBI" id="CHEBI:57856"/>
        <dbReference type="ChEBI" id="CHEBI:59789"/>
        <dbReference type="ChEBI" id="CHEBI:90510"/>
        <dbReference type="ChEBI" id="CHEBI:90511"/>
        <dbReference type="EC" id="2.1.1.100"/>
    </reaction>
</comment>
<keyword evidence="5" id="KW-0949">S-adenosyl-L-methionine</keyword>
<feature type="transmembrane region" description="Helical" evidence="5">
    <location>
        <begin position="12"/>
        <end position="32"/>
    </location>
</feature>
<keyword evidence="5" id="KW-0489">Methyltransferase</keyword>
<evidence type="ECO:0000256" key="5">
    <source>
        <dbReference type="RuleBase" id="RU362022"/>
    </source>
</evidence>
<proteinExistence type="inferred from homology"/>
<keyword evidence="7" id="KW-1185">Reference proteome</keyword>
<evidence type="ECO:0000313" key="6">
    <source>
        <dbReference type="EMBL" id="PMD61313.1"/>
    </source>
</evidence>
<dbReference type="GO" id="GO:0032259">
    <property type="term" value="P:methylation"/>
    <property type="evidence" value="ECO:0007669"/>
    <property type="project" value="UniProtKB-KW"/>
</dbReference>
<gene>
    <name evidence="6" type="ORF">K444DRAFT_526388</name>
</gene>
<dbReference type="PANTHER" id="PTHR12714:SF11">
    <property type="entry name" value="PROTEIN C-TERMINAL S-ISOPRENYLCYSTEINE CARBOXYL O-METHYLTRANSFERASE"/>
    <property type="match status" value="1"/>
</dbReference>
<keyword evidence="4 5" id="KW-0472">Membrane</keyword>
<feature type="transmembrane region" description="Helical" evidence="5">
    <location>
        <begin position="186"/>
        <end position="206"/>
    </location>
</feature>
<comment type="similarity">
    <text evidence="5">Belongs to the class VI-like SAM-binding methyltransferase superfamily. Isoprenylcysteine carboxyl methyltransferase family.</text>
</comment>
<dbReference type="RefSeq" id="XP_024738217.1">
    <property type="nucleotide sequence ID" value="XM_024874538.1"/>
</dbReference>
<feature type="transmembrane region" description="Helical" evidence="5">
    <location>
        <begin position="53"/>
        <end position="78"/>
    </location>
</feature>
<dbReference type="STRING" id="1095630.A0A2J6TE83"/>
<evidence type="ECO:0000256" key="1">
    <source>
        <dbReference type="ARBA" id="ARBA00004141"/>
    </source>
</evidence>
<evidence type="ECO:0000256" key="3">
    <source>
        <dbReference type="ARBA" id="ARBA00022989"/>
    </source>
</evidence>
<comment type="subcellular location">
    <subcellularLocation>
        <location evidence="5">Endoplasmic reticulum membrane</location>
        <topology evidence="5">Multi-pass membrane protein</topology>
    </subcellularLocation>
    <subcellularLocation>
        <location evidence="1">Membrane</location>
        <topology evidence="1">Multi-pass membrane protein</topology>
    </subcellularLocation>
</comment>
<reference evidence="6 7" key="1">
    <citation type="submission" date="2016-04" db="EMBL/GenBank/DDBJ databases">
        <title>A degradative enzymes factory behind the ericoid mycorrhizal symbiosis.</title>
        <authorList>
            <consortium name="DOE Joint Genome Institute"/>
            <person name="Martino E."/>
            <person name="Morin E."/>
            <person name="Grelet G."/>
            <person name="Kuo A."/>
            <person name="Kohler A."/>
            <person name="Daghino S."/>
            <person name="Barry K."/>
            <person name="Choi C."/>
            <person name="Cichocki N."/>
            <person name="Clum A."/>
            <person name="Copeland A."/>
            <person name="Hainaut M."/>
            <person name="Haridas S."/>
            <person name="Labutti K."/>
            <person name="Lindquist E."/>
            <person name="Lipzen A."/>
            <person name="Khouja H.-R."/>
            <person name="Murat C."/>
            <person name="Ohm R."/>
            <person name="Olson A."/>
            <person name="Spatafora J."/>
            <person name="Veneault-Fourrey C."/>
            <person name="Henrissat B."/>
            <person name="Grigoriev I."/>
            <person name="Martin F."/>
            <person name="Perotto S."/>
        </authorList>
    </citation>
    <scope>NUCLEOTIDE SEQUENCE [LARGE SCALE GENOMIC DNA]</scope>
    <source>
        <strain evidence="6 7">E</strain>
    </source>
</reference>
<dbReference type="OrthoDB" id="422086at2759"/>
<dbReference type="PANTHER" id="PTHR12714">
    <property type="entry name" value="PROTEIN-S ISOPRENYLCYSTEINE O-METHYLTRANSFERASE"/>
    <property type="match status" value="1"/>
</dbReference>
<feature type="transmembrane region" description="Helical" evidence="5">
    <location>
        <begin position="98"/>
        <end position="121"/>
    </location>
</feature>
<keyword evidence="2 5" id="KW-0812">Transmembrane</keyword>
<organism evidence="6 7">
    <name type="scientific">Hyaloscypha bicolor E</name>
    <dbReference type="NCBI Taxonomy" id="1095630"/>
    <lineage>
        <taxon>Eukaryota</taxon>
        <taxon>Fungi</taxon>
        <taxon>Dikarya</taxon>
        <taxon>Ascomycota</taxon>
        <taxon>Pezizomycotina</taxon>
        <taxon>Leotiomycetes</taxon>
        <taxon>Helotiales</taxon>
        <taxon>Hyaloscyphaceae</taxon>
        <taxon>Hyaloscypha</taxon>
        <taxon>Hyaloscypha bicolor</taxon>
    </lineage>
</organism>
<accession>A0A2J6TE83</accession>
<dbReference type="AlphaFoldDB" id="A0A2J6TE83"/>
<dbReference type="Pfam" id="PF04140">
    <property type="entry name" value="ICMT"/>
    <property type="match status" value="1"/>
</dbReference>
<dbReference type="EMBL" id="KZ613786">
    <property type="protein sequence ID" value="PMD61313.1"/>
    <property type="molecule type" value="Genomic_DNA"/>
</dbReference>
<dbReference type="InterPro" id="IPR007269">
    <property type="entry name" value="ICMT_MeTrfase"/>
</dbReference>
<protein>
    <recommendedName>
        <fullName evidence="5">Protein-S-isoprenylcysteine O-methyltransferase</fullName>
        <ecNumber evidence="5">2.1.1.100</ecNumber>
    </recommendedName>
</protein>
<dbReference type="GO" id="GO:0004671">
    <property type="term" value="F:protein C-terminal S-isoprenylcysteine carboxyl O-methyltransferase activity"/>
    <property type="evidence" value="ECO:0007669"/>
    <property type="project" value="UniProtKB-EC"/>
</dbReference>
<evidence type="ECO:0000256" key="2">
    <source>
        <dbReference type="ARBA" id="ARBA00022692"/>
    </source>
</evidence>
<dbReference type="EC" id="2.1.1.100" evidence="5"/>
<feature type="transmembrane region" description="Helical" evidence="5">
    <location>
        <begin position="142"/>
        <end position="166"/>
    </location>
</feature>
<keyword evidence="5" id="KW-0256">Endoplasmic reticulum</keyword>
<dbReference type="GO" id="GO:0005789">
    <property type="term" value="C:endoplasmic reticulum membrane"/>
    <property type="evidence" value="ECO:0007669"/>
    <property type="project" value="UniProtKB-SubCell"/>
</dbReference>
<dbReference type="Proteomes" id="UP000235371">
    <property type="component" value="Unassembled WGS sequence"/>
</dbReference>
<dbReference type="InParanoid" id="A0A2J6TE83"/>
<dbReference type="GeneID" id="36582618"/>
<dbReference type="Gene3D" id="1.20.120.1630">
    <property type="match status" value="1"/>
</dbReference>
<sequence length="239" mass="26996">MPLFSALTDFLSALSLTLFILIIAYVAFLCFTPPIQIPDNLNETNRNSFANNLLVYYGCSAIVMLINMYHALLCFTYPAPPSILCPNPFNLSPKLFTWSPHTILCIALILLSGQVMLLCFNQLGPISNFGLTVPKKLITTGLYSWLQHPYYAANFVIFLSNSALIQRRDGVAACWLPKSIVDGDKFGMFFQIGYLFTVAVGCWALAKRIRNEESMLKRTFGTEWEEYHRRTKPFLPGVI</sequence>
<keyword evidence="5" id="KW-0808">Transferase</keyword>